<evidence type="ECO:0000313" key="3">
    <source>
        <dbReference type="Proteomes" id="UP000017836"/>
    </source>
</evidence>
<evidence type="ECO:0000256" key="1">
    <source>
        <dbReference type="SAM" id="MobiDB-lite"/>
    </source>
</evidence>
<feature type="compositionally biased region" description="Low complexity" evidence="1">
    <location>
        <begin position="17"/>
        <end position="32"/>
    </location>
</feature>
<dbReference type="AlphaFoldDB" id="U5CU68"/>
<dbReference type="Gramene" id="ERN16846">
    <property type="protein sequence ID" value="ERN16846"/>
    <property type="gene ID" value="AMTR_s00057p00130160"/>
</dbReference>
<feature type="region of interest" description="Disordered" evidence="1">
    <location>
        <begin position="1"/>
        <end position="43"/>
    </location>
</feature>
<proteinExistence type="predicted"/>
<protein>
    <submittedName>
        <fullName evidence="2">Uncharacterized protein</fullName>
    </submittedName>
</protein>
<keyword evidence="3" id="KW-1185">Reference proteome</keyword>
<reference evidence="3" key="1">
    <citation type="journal article" date="2013" name="Science">
        <title>The Amborella genome and the evolution of flowering plants.</title>
        <authorList>
            <consortium name="Amborella Genome Project"/>
        </authorList>
    </citation>
    <scope>NUCLEOTIDE SEQUENCE [LARGE SCALE GENOMIC DNA]</scope>
</reference>
<feature type="compositionally biased region" description="Basic and acidic residues" evidence="1">
    <location>
        <begin position="1"/>
        <end position="12"/>
    </location>
</feature>
<evidence type="ECO:0000313" key="2">
    <source>
        <dbReference type="EMBL" id="ERN16846.1"/>
    </source>
</evidence>
<accession>U5CU68</accession>
<dbReference type="Proteomes" id="UP000017836">
    <property type="component" value="Unassembled WGS sequence"/>
</dbReference>
<sequence>MHHLEDHTESRDRTHRTTGTQNHTNKNNNKLTTDTKDTQTVPEVPLHIETGVFDRNNIMNKAVHIRFDFGNSHFKDIHCFGRRNTCSY</sequence>
<organism evidence="2 3">
    <name type="scientific">Amborella trichopoda</name>
    <dbReference type="NCBI Taxonomy" id="13333"/>
    <lineage>
        <taxon>Eukaryota</taxon>
        <taxon>Viridiplantae</taxon>
        <taxon>Streptophyta</taxon>
        <taxon>Embryophyta</taxon>
        <taxon>Tracheophyta</taxon>
        <taxon>Spermatophyta</taxon>
        <taxon>Magnoliopsida</taxon>
        <taxon>Amborellales</taxon>
        <taxon>Amborellaceae</taxon>
        <taxon>Amborella</taxon>
    </lineage>
</organism>
<dbReference type="HOGENOM" id="CLU_2472092_0_0_1"/>
<gene>
    <name evidence="2" type="ORF">AMTR_s00057p00130160</name>
</gene>
<name>U5CU68_AMBTC</name>
<dbReference type="EMBL" id="KI392405">
    <property type="protein sequence ID" value="ERN16846.1"/>
    <property type="molecule type" value="Genomic_DNA"/>
</dbReference>